<evidence type="ECO:0000256" key="5">
    <source>
        <dbReference type="ARBA" id="ARBA00022763"/>
    </source>
</evidence>
<dbReference type="GO" id="GO:0006511">
    <property type="term" value="P:ubiquitin-dependent protein catabolic process"/>
    <property type="evidence" value="ECO:0007669"/>
    <property type="project" value="InterPro"/>
</dbReference>
<evidence type="ECO:0000256" key="1">
    <source>
        <dbReference type="ARBA" id="ARBA00004906"/>
    </source>
</evidence>
<dbReference type="PROSITE" id="PS50069">
    <property type="entry name" value="CULLIN_2"/>
    <property type="match status" value="1"/>
</dbReference>
<dbReference type="InterPro" id="IPR036390">
    <property type="entry name" value="WH_DNA-bd_sf"/>
</dbReference>
<keyword evidence="8" id="KW-0234">DNA repair</keyword>
<dbReference type="FunFam" id="1.20.1310.10:FF:000003">
    <property type="entry name" value="Cullin 4A"/>
    <property type="match status" value="1"/>
</dbReference>
<evidence type="ECO:0000256" key="11">
    <source>
        <dbReference type="RuleBase" id="RU003829"/>
    </source>
</evidence>
<keyword evidence="13" id="KW-1185">Reference proteome</keyword>
<feature type="domain" description="Cullin family profile" evidence="12">
    <location>
        <begin position="392"/>
        <end position="626"/>
    </location>
</feature>
<reference evidence="14" key="1">
    <citation type="submission" date="2025-08" db="UniProtKB">
        <authorList>
            <consortium name="RefSeq"/>
        </authorList>
    </citation>
    <scope>IDENTIFICATION</scope>
    <source>
        <tissue evidence="14">Entire body</tissue>
    </source>
</reference>
<dbReference type="GO" id="GO:0042254">
    <property type="term" value="P:ribosome biogenesis"/>
    <property type="evidence" value="ECO:0007669"/>
    <property type="project" value="UniProtKB-ARBA"/>
</dbReference>
<evidence type="ECO:0000256" key="10">
    <source>
        <dbReference type="PROSITE-ProRule" id="PRU00330"/>
    </source>
</evidence>
<evidence type="ECO:0000313" key="13">
    <source>
        <dbReference type="Proteomes" id="UP000192223"/>
    </source>
</evidence>
<dbReference type="SUPFAM" id="SSF46785">
    <property type="entry name" value="Winged helix' DNA-binding domain"/>
    <property type="match status" value="1"/>
</dbReference>
<dbReference type="InterPro" id="IPR019559">
    <property type="entry name" value="Cullin_neddylation_domain"/>
</dbReference>
<name>A0A1W4XT43_AGRPL</name>
<keyword evidence="6" id="KW-0833">Ubl conjugation pathway</keyword>
<dbReference type="InParanoid" id="A0A1W4XT43"/>
<comment type="similarity">
    <text evidence="2 10 11">Belongs to the cullin family.</text>
</comment>
<sequence length="752" mass="87999">MNRSSTPVSIFGTNKVNLKNFNRSSDMKKIFIKKFRGNPVLPPNYYENTWNKLRDAIISIQNSSILKYSLEELYGDVESMCIHNMSHFLYDNLYYLVENHVGQSVSSFLNDSLNDPQEFLTVINNTWVIHCKQMSTIRNIFIHLDRTYVLHNVQTASIWDMGLDLFRQYIIRNCLVKTKITDALLLLIKQERDANTIDRDLIRSIIRMLTILQIYKPVFEEKFYTESENMYAAEANYCIKNFDLPEYLSHVRKRFKEEYNRGNQYLDSGTMPRLITIIEKNFIADQIQKTLDKGLNKLLDSRDHYNLSLLYLLLGRVKSGHAELCAGFNSYMKQYGRNVVSHPENDKNMVKMLLDFKDAMDDVVAKCFEKNEKFTNSLKEAFEYFINLRINAPAELVAKFIDSKLRIGNKESTDEELEILLDKIMVLFRFIHGKDVFEAFYKKDLAKRLLFGKSASVDYEKSMLSKLKEECGGGFTSKLEGMFKDMELSKDINGAFKQHLSHSLNNTQDTEFTPLDMTVNTLTMGYWPTYPIMNVVLPEEMLRYQEIFNNFYLSKHSGRKLAWQPTLGYCVVRAQFKVGIKELLVSLLQTLVLLLFNGKNELSYEYIKGASNIEDLELKRTLQSLACGKTRVLLKRPKGRDVEDTDYFMYNADFKNKLFRVTVNQIQMKETTEEQKATEERVFQDRQYQIDAAIVRIMKTHKALSHNTLVSELCLQLKFPVTLADLKKRIESLIERDYMERDKEIQNQYNYL</sequence>
<evidence type="ECO:0000259" key="12">
    <source>
        <dbReference type="PROSITE" id="PS50069"/>
    </source>
</evidence>
<evidence type="ECO:0000256" key="9">
    <source>
        <dbReference type="ARBA" id="ARBA00069613"/>
    </source>
</evidence>
<evidence type="ECO:0000256" key="4">
    <source>
        <dbReference type="ARBA" id="ARBA00022553"/>
    </source>
</evidence>
<gene>
    <name evidence="14" type="primary">LOC108744396</name>
</gene>
<dbReference type="Pfam" id="PF26557">
    <property type="entry name" value="Cullin_AB"/>
    <property type="match status" value="1"/>
</dbReference>
<dbReference type="InterPro" id="IPR059120">
    <property type="entry name" value="Cullin-like_AB"/>
</dbReference>
<dbReference type="InterPro" id="IPR045093">
    <property type="entry name" value="Cullin"/>
</dbReference>
<dbReference type="AlphaFoldDB" id="A0A1W4XT43"/>
<dbReference type="InterPro" id="IPR001373">
    <property type="entry name" value="Cullin_N"/>
</dbReference>
<dbReference type="Proteomes" id="UP000192223">
    <property type="component" value="Unplaced"/>
</dbReference>
<evidence type="ECO:0000256" key="8">
    <source>
        <dbReference type="ARBA" id="ARBA00023204"/>
    </source>
</evidence>
<proteinExistence type="inferred from homology"/>
<evidence type="ECO:0000256" key="2">
    <source>
        <dbReference type="ARBA" id="ARBA00006019"/>
    </source>
</evidence>
<evidence type="ECO:0000256" key="3">
    <source>
        <dbReference type="ARBA" id="ARBA00022499"/>
    </source>
</evidence>
<dbReference type="InterPro" id="IPR036317">
    <property type="entry name" value="Cullin_homology_sf"/>
</dbReference>
<dbReference type="GeneID" id="108744396"/>
<dbReference type="FunFam" id="1.20.1310.10:FF:000035">
    <property type="entry name" value="Ubiquitin ligase subunit CulD, putative"/>
    <property type="match status" value="1"/>
</dbReference>
<dbReference type="GO" id="GO:0031464">
    <property type="term" value="C:Cul4A-RING E3 ubiquitin ligase complex"/>
    <property type="evidence" value="ECO:0007669"/>
    <property type="project" value="UniProtKB-ARBA"/>
</dbReference>
<dbReference type="OrthoDB" id="27073at2759"/>
<keyword evidence="5" id="KW-0227">DNA damage</keyword>
<dbReference type="FunFam" id="1.10.10.10:FF:000050">
    <property type="entry name" value="Cullin 4B"/>
    <property type="match status" value="1"/>
</dbReference>
<dbReference type="SMART" id="SM00884">
    <property type="entry name" value="Cullin_Nedd8"/>
    <property type="match status" value="1"/>
</dbReference>
<dbReference type="InterPro" id="IPR036388">
    <property type="entry name" value="WH-like_DNA-bd_sf"/>
</dbReference>
<dbReference type="STRING" id="224129.A0A1W4XT43"/>
<dbReference type="Pfam" id="PF10557">
    <property type="entry name" value="Cullin_Nedd8"/>
    <property type="match status" value="1"/>
</dbReference>
<dbReference type="FunFam" id="1.20.1310.10:FF:000004">
    <property type="entry name" value="Cullin 4B"/>
    <property type="match status" value="1"/>
</dbReference>
<keyword evidence="3" id="KW-1017">Isopeptide bond</keyword>
<dbReference type="Pfam" id="PF00888">
    <property type="entry name" value="Cullin"/>
    <property type="match status" value="1"/>
</dbReference>
<evidence type="ECO:0000256" key="6">
    <source>
        <dbReference type="ARBA" id="ARBA00022786"/>
    </source>
</evidence>
<evidence type="ECO:0000256" key="7">
    <source>
        <dbReference type="ARBA" id="ARBA00022843"/>
    </source>
</evidence>
<dbReference type="FunFam" id="1.20.1310.10:FF:000001">
    <property type="entry name" value="Cullin 3"/>
    <property type="match status" value="1"/>
</dbReference>
<dbReference type="PANTHER" id="PTHR11932">
    <property type="entry name" value="CULLIN"/>
    <property type="match status" value="1"/>
</dbReference>
<organism evidence="13 14">
    <name type="scientific">Agrilus planipennis</name>
    <name type="common">Emerald ash borer</name>
    <name type="synonym">Agrilus marcopoli</name>
    <dbReference type="NCBI Taxonomy" id="224129"/>
    <lineage>
        <taxon>Eukaryota</taxon>
        <taxon>Metazoa</taxon>
        <taxon>Ecdysozoa</taxon>
        <taxon>Arthropoda</taxon>
        <taxon>Hexapoda</taxon>
        <taxon>Insecta</taxon>
        <taxon>Pterygota</taxon>
        <taxon>Neoptera</taxon>
        <taxon>Endopterygota</taxon>
        <taxon>Coleoptera</taxon>
        <taxon>Polyphaga</taxon>
        <taxon>Elateriformia</taxon>
        <taxon>Buprestoidea</taxon>
        <taxon>Buprestidae</taxon>
        <taxon>Agrilinae</taxon>
        <taxon>Agrilus</taxon>
    </lineage>
</organism>
<dbReference type="SUPFAM" id="SSF75632">
    <property type="entry name" value="Cullin homology domain"/>
    <property type="match status" value="1"/>
</dbReference>
<keyword evidence="7" id="KW-0832">Ubl conjugation</keyword>
<dbReference type="SUPFAM" id="SSF74788">
    <property type="entry name" value="Cullin repeat-like"/>
    <property type="match status" value="1"/>
</dbReference>
<protein>
    <recommendedName>
        <fullName evidence="9">Cullin-4</fullName>
    </recommendedName>
</protein>
<evidence type="ECO:0000313" key="14">
    <source>
        <dbReference type="RefSeq" id="XP_018335638.1"/>
    </source>
</evidence>
<comment type="pathway">
    <text evidence="1">Protein modification; protein ubiquitination.</text>
</comment>
<dbReference type="Gene3D" id="1.10.10.10">
    <property type="entry name" value="Winged helix-like DNA-binding domain superfamily/Winged helix DNA-binding domain"/>
    <property type="match status" value="1"/>
</dbReference>
<dbReference type="InterPro" id="IPR016158">
    <property type="entry name" value="Cullin_homology"/>
</dbReference>
<keyword evidence="4" id="KW-0597">Phosphoprotein</keyword>
<dbReference type="Gene3D" id="3.30.230.130">
    <property type="entry name" value="Cullin, Chain C, Domain 2"/>
    <property type="match status" value="1"/>
</dbReference>
<dbReference type="GO" id="GO:0006281">
    <property type="term" value="P:DNA repair"/>
    <property type="evidence" value="ECO:0007669"/>
    <property type="project" value="UniProtKB-KW"/>
</dbReference>
<dbReference type="FunFam" id="3.30.230.130:FF:000001">
    <property type="entry name" value="Cullin 4A"/>
    <property type="match status" value="1"/>
</dbReference>
<dbReference type="RefSeq" id="XP_018335638.1">
    <property type="nucleotide sequence ID" value="XM_018480136.1"/>
</dbReference>
<dbReference type="Gene3D" id="1.20.1310.10">
    <property type="entry name" value="Cullin Repeats"/>
    <property type="match status" value="4"/>
</dbReference>
<dbReference type="SMART" id="SM00182">
    <property type="entry name" value="CULLIN"/>
    <property type="match status" value="1"/>
</dbReference>
<accession>A0A1W4XT43</accession>
<dbReference type="GO" id="GO:0031625">
    <property type="term" value="F:ubiquitin protein ligase binding"/>
    <property type="evidence" value="ECO:0007669"/>
    <property type="project" value="InterPro"/>
</dbReference>
<dbReference type="GO" id="GO:0005634">
    <property type="term" value="C:nucleus"/>
    <property type="evidence" value="ECO:0007669"/>
    <property type="project" value="UniProtKB-ARBA"/>
</dbReference>
<dbReference type="InterPro" id="IPR016159">
    <property type="entry name" value="Cullin_repeat-like_dom_sf"/>
</dbReference>
<dbReference type="KEGG" id="apln:108744396"/>